<dbReference type="EMBL" id="GBXM01030430">
    <property type="protein sequence ID" value="JAH78147.1"/>
    <property type="molecule type" value="Transcribed_RNA"/>
</dbReference>
<reference evidence="1" key="1">
    <citation type="submission" date="2014-11" db="EMBL/GenBank/DDBJ databases">
        <authorList>
            <person name="Amaro Gonzalez C."/>
        </authorList>
    </citation>
    <scope>NUCLEOTIDE SEQUENCE</scope>
</reference>
<organism evidence="1">
    <name type="scientific">Anguilla anguilla</name>
    <name type="common">European freshwater eel</name>
    <name type="synonym">Muraena anguilla</name>
    <dbReference type="NCBI Taxonomy" id="7936"/>
    <lineage>
        <taxon>Eukaryota</taxon>
        <taxon>Metazoa</taxon>
        <taxon>Chordata</taxon>
        <taxon>Craniata</taxon>
        <taxon>Vertebrata</taxon>
        <taxon>Euteleostomi</taxon>
        <taxon>Actinopterygii</taxon>
        <taxon>Neopterygii</taxon>
        <taxon>Teleostei</taxon>
        <taxon>Anguilliformes</taxon>
        <taxon>Anguillidae</taxon>
        <taxon>Anguilla</taxon>
    </lineage>
</organism>
<protein>
    <submittedName>
        <fullName evidence="1">Uncharacterized protein</fullName>
    </submittedName>
</protein>
<sequence length="69" mass="7993">MTQLFEQQKCTTFDILAPSCGLNRTFFYLGVTGIMRFMRQTKPQNKFTRSLITTAVNIPQTFKMDIVHS</sequence>
<name>A0A0E9VJ98_ANGAN</name>
<proteinExistence type="predicted"/>
<accession>A0A0E9VJ98</accession>
<reference evidence="1" key="2">
    <citation type="journal article" date="2015" name="Fish Shellfish Immunol.">
        <title>Early steps in the European eel (Anguilla anguilla)-Vibrio vulnificus interaction in the gills: Role of the RtxA13 toxin.</title>
        <authorList>
            <person name="Callol A."/>
            <person name="Pajuelo D."/>
            <person name="Ebbesson L."/>
            <person name="Teles M."/>
            <person name="MacKenzie S."/>
            <person name="Amaro C."/>
        </authorList>
    </citation>
    <scope>NUCLEOTIDE SEQUENCE</scope>
</reference>
<evidence type="ECO:0000313" key="1">
    <source>
        <dbReference type="EMBL" id="JAH78147.1"/>
    </source>
</evidence>
<dbReference type="AlphaFoldDB" id="A0A0E9VJ98"/>